<evidence type="ECO:0000256" key="3">
    <source>
        <dbReference type="ARBA" id="ARBA00023274"/>
    </source>
</evidence>
<evidence type="ECO:0000256" key="2">
    <source>
        <dbReference type="ARBA" id="ARBA00022980"/>
    </source>
</evidence>
<dbReference type="Proteomes" id="UP001218218">
    <property type="component" value="Unassembled WGS sequence"/>
</dbReference>
<evidence type="ECO:0000256" key="1">
    <source>
        <dbReference type="ARBA" id="ARBA00006242"/>
    </source>
</evidence>
<feature type="compositionally biased region" description="Acidic residues" evidence="5">
    <location>
        <begin position="329"/>
        <end position="341"/>
    </location>
</feature>
<dbReference type="InterPro" id="IPR005706">
    <property type="entry name" value="Ribosomal_uS2_bac/mit/plastid"/>
</dbReference>
<evidence type="ECO:0000256" key="5">
    <source>
        <dbReference type="SAM" id="MobiDB-lite"/>
    </source>
</evidence>
<dbReference type="InterPro" id="IPR018130">
    <property type="entry name" value="Ribosomal_uS2_CS"/>
</dbReference>
<comment type="caution">
    <text evidence="6">The sequence shown here is derived from an EMBL/GenBank/DDBJ whole genome shotgun (WGS) entry which is preliminary data.</text>
</comment>
<name>A0AAD7EQF2_9AGAR</name>
<dbReference type="InterPro" id="IPR023591">
    <property type="entry name" value="Ribosomal_uS2_flav_dom_sf"/>
</dbReference>
<evidence type="ECO:0000256" key="4">
    <source>
        <dbReference type="RuleBase" id="RU003631"/>
    </source>
</evidence>
<dbReference type="HAMAP" id="MF_00291_B">
    <property type="entry name" value="Ribosomal_uS2_B"/>
    <property type="match status" value="1"/>
</dbReference>
<protein>
    <submittedName>
        <fullName evidence="6">Ribosomal protein S2</fullName>
    </submittedName>
</protein>
<keyword evidence="2 4" id="KW-0689">Ribosomal protein</keyword>
<dbReference type="PRINTS" id="PR00395">
    <property type="entry name" value="RIBOSOMALS2"/>
</dbReference>
<proteinExistence type="inferred from homology"/>
<feature type="compositionally biased region" description="Basic and acidic residues" evidence="5">
    <location>
        <begin position="342"/>
        <end position="351"/>
    </location>
</feature>
<evidence type="ECO:0000313" key="7">
    <source>
        <dbReference type="Proteomes" id="UP001218218"/>
    </source>
</evidence>
<dbReference type="GO" id="GO:0006412">
    <property type="term" value="P:translation"/>
    <property type="evidence" value="ECO:0007669"/>
    <property type="project" value="InterPro"/>
</dbReference>
<gene>
    <name evidence="6" type="ORF">DFH08DRAFT_782529</name>
</gene>
<dbReference type="NCBIfam" id="TIGR01011">
    <property type="entry name" value="rpsB_bact"/>
    <property type="match status" value="1"/>
</dbReference>
<dbReference type="PANTHER" id="PTHR12534:SF0">
    <property type="entry name" value="SMALL RIBOSOMAL SUBUNIT PROTEIN US2M"/>
    <property type="match status" value="1"/>
</dbReference>
<feature type="region of interest" description="Disordered" evidence="5">
    <location>
        <begin position="305"/>
        <end position="351"/>
    </location>
</feature>
<evidence type="ECO:0000313" key="6">
    <source>
        <dbReference type="EMBL" id="KAJ7343656.1"/>
    </source>
</evidence>
<dbReference type="GO" id="GO:0005763">
    <property type="term" value="C:mitochondrial small ribosomal subunit"/>
    <property type="evidence" value="ECO:0007669"/>
    <property type="project" value="TreeGrafter"/>
</dbReference>
<dbReference type="Pfam" id="PF00318">
    <property type="entry name" value="Ribosomal_S2"/>
    <property type="match status" value="2"/>
</dbReference>
<keyword evidence="3 4" id="KW-0687">Ribonucleoprotein</keyword>
<dbReference type="Gene3D" id="3.40.50.10490">
    <property type="entry name" value="Glucose-6-phosphate isomerase like protein, domain 1"/>
    <property type="match status" value="1"/>
</dbReference>
<dbReference type="EMBL" id="JARIHO010000023">
    <property type="protein sequence ID" value="KAJ7343656.1"/>
    <property type="molecule type" value="Genomic_DNA"/>
</dbReference>
<dbReference type="PROSITE" id="PS00962">
    <property type="entry name" value="RIBOSOMAL_S2_1"/>
    <property type="match status" value="1"/>
</dbReference>
<dbReference type="GO" id="GO:0003735">
    <property type="term" value="F:structural constituent of ribosome"/>
    <property type="evidence" value="ECO:0007669"/>
    <property type="project" value="InterPro"/>
</dbReference>
<dbReference type="CDD" id="cd01425">
    <property type="entry name" value="RPS2"/>
    <property type="match status" value="1"/>
</dbReference>
<dbReference type="SUPFAM" id="SSF52313">
    <property type="entry name" value="Ribosomal protein S2"/>
    <property type="match status" value="1"/>
</dbReference>
<comment type="similarity">
    <text evidence="1 4">Belongs to the universal ribosomal protein uS2 family.</text>
</comment>
<dbReference type="InterPro" id="IPR001865">
    <property type="entry name" value="Ribosomal_uS2"/>
</dbReference>
<reference evidence="6" key="1">
    <citation type="submission" date="2023-03" db="EMBL/GenBank/DDBJ databases">
        <title>Massive genome expansion in bonnet fungi (Mycena s.s.) driven by repeated elements and novel gene families across ecological guilds.</title>
        <authorList>
            <consortium name="Lawrence Berkeley National Laboratory"/>
            <person name="Harder C.B."/>
            <person name="Miyauchi S."/>
            <person name="Viragh M."/>
            <person name="Kuo A."/>
            <person name="Thoen E."/>
            <person name="Andreopoulos B."/>
            <person name="Lu D."/>
            <person name="Skrede I."/>
            <person name="Drula E."/>
            <person name="Henrissat B."/>
            <person name="Morin E."/>
            <person name="Kohler A."/>
            <person name="Barry K."/>
            <person name="LaButti K."/>
            <person name="Morin E."/>
            <person name="Salamov A."/>
            <person name="Lipzen A."/>
            <person name="Mereny Z."/>
            <person name="Hegedus B."/>
            <person name="Baldrian P."/>
            <person name="Stursova M."/>
            <person name="Weitz H."/>
            <person name="Taylor A."/>
            <person name="Grigoriev I.V."/>
            <person name="Nagy L.G."/>
            <person name="Martin F."/>
            <person name="Kauserud H."/>
        </authorList>
    </citation>
    <scope>NUCLEOTIDE SEQUENCE</scope>
    <source>
        <strain evidence="6">CBHHK002</strain>
    </source>
</reference>
<accession>A0AAD7EQF2</accession>
<dbReference type="PROSITE" id="PS00963">
    <property type="entry name" value="RIBOSOMAL_S2_2"/>
    <property type="match status" value="1"/>
</dbReference>
<dbReference type="AlphaFoldDB" id="A0AAD7EQF2"/>
<sequence length="351" mass="39066">MSALRACNSLRKSAARVPRLARALSDRVEADDRPAVGDRPPRSFEDWSELQLKRAEVGTLIDIFSEYGSNRRQETTYRLRDAVRRPVPNATVSSLLAAGAHLGHSTSRMNPNFVPYAYGTRAEATIIDLDHTVPLLRRAANLVRAIAFEGGQILFIGTRPDLRTIVKSAAGRIGKQGYYVSDRWIPGTLTNAPELFGQAVANEVEARPDLVVLLNPLSNITCIRECALAHIPTIGIIDSDADPRIVMYPIPANDESPQTAEIVAGILSIAGREGLALRMEDDVREEEMVQNEIDDNFWDELEKEQQAEAEENDGTLAELQYQAEHGEGFEEFQDPENSDDEERPRGQHFDY</sequence>
<organism evidence="6 7">
    <name type="scientific">Mycena albidolilacea</name>
    <dbReference type="NCBI Taxonomy" id="1033008"/>
    <lineage>
        <taxon>Eukaryota</taxon>
        <taxon>Fungi</taxon>
        <taxon>Dikarya</taxon>
        <taxon>Basidiomycota</taxon>
        <taxon>Agaricomycotina</taxon>
        <taxon>Agaricomycetes</taxon>
        <taxon>Agaricomycetidae</taxon>
        <taxon>Agaricales</taxon>
        <taxon>Marasmiineae</taxon>
        <taxon>Mycenaceae</taxon>
        <taxon>Mycena</taxon>
    </lineage>
</organism>
<dbReference type="PANTHER" id="PTHR12534">
    <property type="entry name" value="30S RIBOSOMAL PROTEIN S2 PROKARYOTIC AND ORGANELLAR"/>
    <property type="match status" value="1"/>
</dbReference>
<keyword evidence="7" id="KW-1185">Reference proteome</keyword>